<dbReference type="EMBL" id="CP065989">
    <property type="protein sequence ID" value="QQB15276.1"/>
    <property type="molecule type" value="Genomic_DNA"/>
</dbReference>
<evidence type="ECO:0000256" key="1">
    <source>
        <dbReference type="SAM" id="Phobius"/>
    </source>
</evidence>
<feature type="transmembrane region" description="Helical" evidence="1">
    <location>
        <begin position="49"/>
        <end position="68"/>
    </location>
</feature>
<accession>A0A7T4DKB4</accession>
<keyword evidence="1" id="KW-0472">Membrane</keyword>
<keyword evidence="1" id="KW-1133">Transmembrane helix</keyword>
<protein>
    <submittedName>
        <fullName evidence="2">Uncharacterized protein</fullName>
    </submittedName>
</protein>
<gene>
    <name evidence="2" type="ORF">I6H47_04805</name>
</gene>
<reference evidence="2 3" key="1">
    <citation type="submission" date="2020-12" db="EMBL/GenBank/DDBJ databases">
        <title>FDA dAtabase for Regulatory Grade micrObial Sequences (FDA-ARGOS): Supporting development and validation of Infectious Disease Dx tests.</title>
        <authorList>
            <person name="Sproer C."/>
            <person name="Gronow S."/>
            <person name="Severitt S."/>
            <person name="Schroder I."/>
            <person name="Tallon L."/>
            <person name="Sadzewicz L."/>
            <person name="Zhao X."/>
            <person name="Boylan J."/>
            <person name="Ott S."/>
            <person name="Bowen H."/>
            <person name="Vavikolanu K."/>
            <person name="Mehta A."/>
            <person name="Aluvathingal J."/>
            <person name="Nadendla S."/>
            <person name="Lowell S."/>
            <person name="Myers T."/>
            <person name="Yan Y."/>
            <person name="Sichtig H."/>
        </authorList>
    </citation>
    <scope>NUCLEOTIDE SEQUENCE [LARGE SCALE GENOMIC DNA]</scope>
    <source>
        <strain evidence="2 3">FDAARGOS_990</strain>
    </source>
</reference>
<evidence type="ECO:0000313" key="2">
    <source>
        <dbReference type="EMBL" id="QQB15276.1"/>
    </source>
</evidence>
<proteinExistence type="predicted"/>
<keyword evidence="1" id="KW-0812">Transmembrane</keyword>
<dbReference type="AlphaFoldDB" id="A0A7T4DKB4"/>
<evidence type="ECO:0000313" key="3">
    <source>
        <dbReference type="Proteomes" id="UP000595374"/>
    </source>
</evidence>
<dbReference type="Proteomes" id="UP000595374">
    <property type="component" value="Chromosome"/>
</dbReference>
<organism evidence="2 3">
    <name type="scientific">Brevibacterium casei</name>
    <dbReference type="NCBI Taxonomy" id="33889"/>
    <lineage>
        <taxon>Bacteria</taxon>
        <taxon>Bacillati</taxon>
        <taxon>Actinomycetota</taxon>
        <taxon>Actinomycetes</taxon>
        <taxon>Micrococcales</taxon>
        <taxon>Brevibacteriaceae</taxon>
        <taxon>Brevibacterium</taxon>
    </lineage>
</organism>
<sequence length="69" mass="7073">MTPHSEFASTMAANGTSPAVAEEIERRIAIVESTEAADPSRLPLSATELTVYTGSAVAACLIGLLVVAL</sequence>
<name>A0A7T4DKB4_9MICO</name>
<dbReference type="RefSeq" id="WP_198500296.1">
    <property type="nucleotide sequence ID" value="NZ_CP065989.1"/>
</dbReference>